<evidence type="ECO:0000313" key="10">
    <source>
        <dbReference type="EMBL" id="RVU43030.1"/>
    </source>
</evidence>
<keyword evidence="11" id="KW-1185">Reference proteome</keyword>
<protein>
    <submittedName>
        <fullName evidence="10">Flagellar biogenesis protein</fullName>
    </submittedName>
</protein>
<organism evidence="10 11">
    <name type="scientific">Rubrivivax rivuli</name>
    <dbReference type="NCBI Taxonomy" id="1862385"/>
    <lineage>
        <taxon>Bacteria</taxon>
        <taxon>Pseudomonadati</taxon>
        <taxon>Pseudomonadota</taxon>
        <taxon>Betaproteobacteria</taxon>
        <taxon>Burkholderiales</taxon>
        <taxon>Sphaerotilaceae</taxon>
        <taxon>Rubrivivax</taxon>
    </lineage>
</organism>
<dbReference type="OrthoDB" id="8905632at2"/>
<dbReference type="EMBL" id="SACR01000008">
    <property type="protein sequence ID" value="RVU43030.1"/>
    <property type="molecule type" value="Genomic_DNA"/>
</dbReference>
<dbReference type="PANTHER" id="PTHR38766:SF1">
    <property type="entry name" value="FLAGELLAR PROTEIN FLIO"/>
    <property type="match status" value="1"/>
</dbReference>
<dbReference type="GO" id="GO:0044781">
    <property type="term" value="P:bacterial-type flagellum organization"/>
    <property type="evidence" value="ECO:0007669"/>
    <property type="project" value="InterPro"/>
</dbReference>
<keyword evidence="4 9" id="KW-0812">Transmembrane</keyword>
<dbReference type="Proteomes" id="UP000285575">
    <property type="component" value="Unassembled WGS sequence"/>
</dbReference>
<dbReference type="GO" id="GO:0005886">
    <property type="term" value="C:plasma membrane"/>
    <property type="evidence" value="ECO:0007669"/>
    <property type="project" value="UniProtKB-SubCell"/>
</dbReference>
<dbReference type="Pfam" id="PF04347">
    <property type="entry name" value="FliO"/>
    <property type="match status" value="1"/>
</dbReference>
<evidence type="ECO:0000256" key="8">
    <source>
        <dbReference type="ARBA" id="ARBA00037937"/>
    </source>
</evidence>
<dbReference type="GO" id="GO:0009425">
    <property type="term" value="C:bacterial-type flagellum basal body"/>
    <property type="evidence" value="ECO:0007669"/>
    <property type="project" value="UniProtKB-SubCell"/>
</dbReference>
<keyword evidence="10" id="KW-0282">Flagellum</keyword>
<sequence>MPLNITSLLWFMAIVALIPVTLWLLKRTPMGGAGGRPGAPRTVAVLPLSAQQKIVTVEVGQGEERLWLVLGVSAQGVRTLHTMSAQADNTEAAATVPAPPAATFAQLLTRLKGQPPGGDDRAR</sequence>
<dbReference type="InterPro" id="IPR052205">
    <property type="entry name" value="FliO/MopB"/>
</dbReference>
<evidence type="ECO:0000256" key="3">
    <source>
        <dbReference type="ARBA" id="ARBA00022475"/>
    </source>
</evidence>
<keyword evidence="3" id="KW-1003">Cell membrane</keyword>
<comment type="subcellular location">
    <subcellularLocation>
        <location evidence="1">Bacterial flagellum basal body</location>
    </subcellularLocation>
    <subcellularLocation>
        <location evidence="2">Cell membrane</location>
    </subcellularLocation>
</comment>
<keyword evidence="10" id="KW-0966">Cell projection</keyword>
<feature type="transmembrane region" description="Helical" evidence="9">
    <location>
        <begin position="6"/>
        <end position="25"/>
    </location>
</feature>
<evidence type="ECO:0000256" key="9">
    <source>
        <dbReference type="SAM" id="Phobius"/>
    </source>
</evidence>
<evidence type="ECO:0000256" key="5">
    <source>
        <dbReference type="ARBA" id="ARBA00022989"/>
    </source>
</evidence>
<dbReference type="PANTHER" id="PTHR38766">
    <property type="entry name" value="FLAGELLAR PROTEIN FLIO"/>
    <property type="match status" value="1"/>
</dbReference>
<evidence type="ECO:0000256" key="4">
    <source>
        <dbReference type="ARBA" id="ARBA00022692"/>
    </source>
</evidence>
<evidence type="ECO:0000256" key="2">
    <source>
        <dbReference type="ARBA" id="ARBA00004236"/>
    </source>
</evidence>
<comment type="caution">
    <text evidence="10">The sequence shown here is derived from an EMBL/GenBank/DDBJ whole genome shotgun (WGS) entry which is preliminary data.</text>
</comment>
<keyword evidence="7" id="KW-0975">Bacterial flagellum</keyword>
<evidence type="ECO:0000256" key="7">
    <source>
        <dbReference type="ARBA" id="ARBA00023143"/>
    </source>
</evidence>
<comment type="similarity">
    <text evidence="8">Belongs to the FliO/MopB family.</text>
</comment>
<evidence type="ECO:0000313" key="11">
    <source>
        <dbReference type="Proteomes" id="UP000285575"/>
    </source>
</evidence>
<keyword evidence="10" id="KW-0969">Cilium</keyword>
<dbReference type="InterPro" id="IPR022781">
    <property type="entry name" value="Flagellar_biosynth_FliO"/>
</dbReference>
<evidence type="ECO:0000256" key="1">
    <source>
        <dbReference type="ARBA" id="ARBA00004117"/>
    </source>
</evidence>
<name>A0A437R8C6_9BURK</name>
<dbReference type="AlphaFoldDB" id="A0A437R8C6"/>
<reference evidence="10 11" key="1">
    <citation type="submission" date="2019-01" db="EMBL/GenBank/DDBJ databases">
        <authorList>
            <person name="Chen W.-M."/>
        </authorList>
    </citation>
    <scope>NUCLEOTIDE SEQUENCE [LARGE SCALE GENOMIC DNA]</scope>
    <source>
        <strain evidence="10 11">KYPY4</strain>
    </source>
</reference>
<accession>A0A437R8C6</accession>
<keyword evidence="6 9" id="KW-0472">Membrane</keyword>
<evidence type="ECO:0000256" key="6">
    <source>
        <dbReference type="ARBA" id="ARBA00023136"/>
    </source>
</evidence>
<dbReference type="RefSeq" id="WP_128230763.1">
    <property type="nucleotide sequence ID" value="NZ_SACR01000008.1"/>
</dbReference>
<keyword evidence="5 9" id="KW-1133">Transmembrane helix</keyword>
<gene>
    <name evidence="10" type="ORF">EOE66_21265</name>
</gene>
<proteinExistence type="inferred from homology"/>